<accession>A0A0F9TJY2</accession>
<sequence length="101" mass="11221">MTFIEFCVACLQLQVACGGRVTSWGRSSFGNDEIGGVLTSYHTLMMGVDWTWSKAELLATTVSDKHGTTLNGRQRMEIMAPRLGLKVIDEGDHLHIQPKRL</sequence>
<name>A0A0F9TJY2_9ZZZZ</name>
<evidence type="ECO:0000313" key="1">
    <source>
        <dbReference type="EMBL" id="KKN79599.1"/>
    </source>
</evidence>
<dbReference type="AlphaFoldDB" id="A0A0F9TJY2"/>
<comment type="caution">
    <text evidence="1">The sequence shown here is derived from an EMBL/GenBank/DDBJ whole genome shotgun (WGS) entry which is preliminary data.</text>
</comment>
<gene>
    <name evidence="1" type="ORF">LCGC14_0338030</name>
</gene>
<dbReference type="EMBL" id="LAZR01000244">
    <property type="protein sequence ID" value="KKN79599.1"/>
    <property type="molecule type" value="Genomic_DNA"/>
</dbReference>
<reference evidence="1" key="1">
    <citation type="journal article" date="2015" name="Nature">
        <title>Complex archaea that bridge the gap between prokaryotes and eukaryotes.</title>
        <authorList>
            <person name="Spang A."/>
            <person name="Saw J.H."/>
            <person name="Jorgensen S.L."/>
            <person name="Zaremba-Niedzwiedzka K."/>
            <person name="Martijn J."/>
            <person name="Lind A.E."/>
            <person name="van Eijk R."/>
            <person name="Schleper C."/>
            <person name="Guy L."/>
            <person name="Ettema T.J."/>
        </authorList>
    </citation>
    <scope>NUCLEOTIDE SEQUENCE</scope>
</reference>
<evidence type="ECO:0008006" key="2">
    <source>
        <dbReference type="Google" id="ProtNLM"/>
    </source>
</evidence>
<proteinExistence type="predicted"/>
<organism evidence="1">
    <name type="scientific">marine sediment metagenome</name>
    <dbReference type="NCBI Taxonomy" id="412755"/>
    <lineage>
        <taxon>unclassified sequences</taxon>
        <taxon>metagenomes</taxon>
        <taxon>ecological metagenomes</taxon>
    </lineage>
</organism>
<protein>
    <recommendedName>
        <fullName evidence="2">Peptidase M15A C-terminal domain-containing protein</fullName>
    </recommendedName>
</protein>